<dbReference type="Pfam" id="PF03109">
    <property type="entry name" value="ABC1"/>
    <property type="match status" value="1"/>
</dbReference>
<name>A0A8J8B068_9GAMM</name>
<gene>
    <name evidence="5" type="ORF">KB893_000420</name>
    <name evidence="4" type="ORF">KB893_10965</name>
</gene>
<accession>A0A8J8B068</accession>
<keyword evidence="4" id="KW-0808">Transferase</keyword>
<keyword evidence="4" id="KW-0418">Kinase</keyword>
<organism evidence="4">
    <name type="scientific">Coralloluteibacterium stylophorae</name>
    <dbReference type="NCBI Taxonomy" id="1776034"/>
    <lineage>
        <taxon>Bacteria</taxon>
        <taxon>Pseudomonadati</taxon>
        <taxon>Pseudomonadota</taxon>
        <taxon>Gammaproteobacteria</taxon>
        <taxon>Lysobacterales</taxon>
        <taxon>Lysobacteraceae</taxon>
        <taxon>Coralloluteibacterium</taxon>
    </lineage>
</organism>
<sequence length="563" mass="62588">MSDNGNPSGMRRYLDIARLLMRYRKAGLFNGLSLDDAALAATVEGEAQAPEEPGQLAADLEALGPTFIKLGQSLSTRPDLVPPPYMAALERMQDDVAPVPFEAIREQVESELGVRLSKAFETFDEKPLAAASLAQVHAATLRGGRRVAVKVQRPGIDGIIRSDLALLARLAGTVDRVSDVGRRYRFADWVAEFRKTLVAELDYRIEAENLARFAENLESYPELRVPRPVWDLSSTRVLTMDLLDGAKITRVADLRRMEEPLERLAETLMRAYLDQVFVHGLIHADPHPGNVLLMQDNTLALLDLGMVAHVPPRMRDRLLKLILAAVDDRGEEVAELFMAIGTRLQDFRETEFIREAGRLIAQYCNLSDSDLMSEGRMVMELTRVGAAHGLRTPPELTLLAKTLLNLEAVSRALGPEMNVRRVVEQHLQSVMRKRMMRSFSPSAIASEMMEMQELTRDMPRRVSSILNLLSENRLRVHLAGLEETYLMESLQKIANRICAGVIIAALIVGAAMMMSVDTDLRLFGYPALALALFLLAAAFGVVLVATMLFTDRKARPRERSGPG</sequence>
<dbReference type="AlphaFoldDB" id="A0A8J8B068"/>
<dbReference type="EMBL" id="JAGQFT020000001">
    <property type="protein sequence ID" value="MBS7455600.1"/>
    <property type="molecule type" value="Genomic_DNA"/>
</dbReference>
<dbReference type="InterPro" id="IPR000719">
    <property type="entry name" value="Prot_kinase_dom"/>
</dbReference>
<dbReference type="GO" id="GO:0004672">
    <property type="term" value="F:protein kinase activity"/>
    <property type="evidence" value="ECO:0007669"/>
    <property type="project" value="InterPro"/>
</dbReference>
<dbReference type="CDD" id="cd05121">
    <property type="entry name" value="ABC1_ADCK3-like"/>
    <property type="match status" value="1"/>
</dbReference>
<comment type="caution">
    <text evidence="4">The sequence shown here is derived from an EMBL/GenBank/DDBJ whole genome shotgun (WGS) entry which is preliminary data.</text>
</comment>
<keyword evidence="6" id="KW-1185">Reference proteome</keyword>
<keyword evidence="2" id="KW-0472">Membrane</keyword>
<keyword evidence="2" id="KW-1133">Transmembrane helix</keyword>
<comment type="similarity">
    <text evidence="1">Belongs to the protein kinase superfamily. ADCK protein kinase family.</text>
</comment>
<feature type="transmembrane region" description="Helical" evidence="2">
    <location>
        <begin position="497"/>
        <end position="516"/>
    </location>
</feature>
<feature type="domain" description="Protein kinase" evidence="3">
    <location>
        <begin position="122"/>
        <end position="486"/>
    </location>
</feature>
<feature type="transmembrane region" description="Helical" evidence="2">
    <location>
        <begin position="522"/>
        <end position="549"/>
    </location>
</feature>
<dbReference type="Proteomes" id="UP000675747">
    <property type="component" value="Unassembled WGS sequence"/>
</dbReference>
<evidence type="ECO:0000313" key="5">
    <source>
        <dbReference type="EMBL" id="MBS7455600.1"/>
    </source>
</evidence>
<dbReference type="PROSITE" id="PS50011">
    <property type="entry name" value="PROTEIN_KINASE_DOM"/>
    <property type="match status" value="1"/>
</dbReference>
<keyword evidence="2" id="KW-0812">Transmembrane</keyword>
<dbReference type="RefSeq" id="WP_211926955.1">
    <property type="nucleotide sequence ID" value="NZ_JAGQFT020000001.1"/>
</dbReference>
<reference evidence="4" key="2">
    <citation type="submission" date="2021-04" db="EMBL/GenBank/DDBJ databases">
        <authorList>
            <person name="Karlyshev A.V."/>
        </authorList>
    </citation>
    <scope>NUCLEOTIDE SEQUENCE</scope>
    <source>
        <strain evidence="4">LMG 29479</strain>
    </source>
</reference>
<dbReference type="InterPro" id="IPR011009">
    <property type="entry name" value="Kinase-like_dom_sf"/>
</dbReference>
<dbReference type="InterPro" id="IPR050154">
    <property type="entry name" value="UbiB_kinase"/>
</dbReference>
<dbReference type="GO" id="GO:0005524">
    <property type="term" value="F:ATP binding"/>
    <property type="evidence" value="ECO:0007669"/>
    <property type="project" value="InterPro"/>
</dbReference>
<evidence type="ECO:0000259" key="3">
    <source>
        <dbReference type="PROSITE" id="PS50011"/>
    </source>
</evidence>
<evidence type="ECO:0000256" key="2">
    <source>
        <dbReference type="SAM" id="Phobius"/>
    </source>
</evidence>
<evidence type="ECO:0000313" key="4">
    <source>
        <dbReference type="EMBL" id="MBR0563033.1"/>
    </source>
</evidence>
<proteinExistence type="inferred from homology"/>
<reference evidence="5 6" key="1">
    <citation type="journal article" date="2021" name="Microbiol. Resour. Announc.">
        <title>Draft Genome Sequence of Coralloluteibacterium stylophorae LMG 29479T.</title>
        <authorList>
            <person name="Karlyshev A.V."/>
            <person name="Kudryashova E.B."/>
            <person name="Ariskina E.V."/>
            <person name="Conroy A.P."/>
            <person name="Abidueva E.Y."/>
        </authorList>
    </citation>
    <scope>NUCLEOTIDE SEQUENCE [LARGE SCALE GENOMIC DNA]</scope>
    <source>
        <strain evidence="5 6">LMG 29479</strain>
    </source>
</reference>
<evidence type="ECO:0000256" key="1">
    <source>
        <dbReference type="ARBA" id="ARBA00009670"/>
    </source>
</evidence>
<protein>
    <submittedName>
        <fullName evidence="4">AarF/ABC1/UbiB kinase family protein</fullName>
    </submittedName>
</protein>
<dbReference type="PANTHER" id="PTHR10566">
    <property type="entry name" value="CHAPERONE-ACTIVITY OF BC1 COMPLEX CABC1 -RELATED"/>
    <property type="match status" value="1"/>
</dbReference>
<dbReference type="SUPFAM" id="SSF56112">
    <property type="entry name" value="Protein kinase-like (PK-like)"/>
    <property type="match status" value="1"/>
</dbReference>
<dbReference type="InterPro" id="IPR004147">
    <property type="entry name" value="ABC1_dom"/>
</dbReference>
<dbReference type="PANTHER" id="PTHR10566:SF113">
    <property type="entry name" value="PROTEIN ACTIVITY OF BC1 COMPLEX KINASE 7, CHLOROPLASTIC"/>
    <property type="match status" value="1"/>
</dbReference>
<evidence type="ECO:0000313" key="6">
    <source>
        <dbReference type="Proteomes" id="UP000675747"/>
    </source>
</evidence>
<dbReference type="EMBL" id="JAGQFT010000093">
    <property type="protein sequence ID" value="MBR0563033.1"/>
    <property type="molecule type" value="Genomic_DNA"/>
</dbReference>